<feature type="domain" description="Protein kinase" evidence="10">
    <location>
        <begin position="97"/>
        <end position="350"/>
    </location>
</feature>
<protein>
    <recommendedName>
        <fullName evidence="1">non-specific serine/threonine protein kinase</fullName>
        <ecNumber evidence="1">2.7.11.1</ecNumber>
    </recommendedName>
</protein>
<dbReference type="PROSITE" id="PS50011">
    <property type="entry name" value="PROTEIN_KINASE_DOM"/>
    <property type="match status" value="1"/>
</dbReference>
<keyword evidence="2" id="KW-0723">Serine/threonine-protein kinase</keyword>
<evidence type="ECO:0000256" key="6">
    <source>
        <dbReference type="ARBA" id="ARBA00022840"/>
    </source>
</evidence>
<keyword evidence="4 9" id="KW-0547">Nucleotide-binding</keyword>
<dbReference type="InterPro" id="IPR017441">
    <property type="entry name" value="Protein_kinase_ATP_BS"/>
</dbReference>
<sequence length="589" mass="67402">MHLISQTDLKTVKQNKKKPSWIPTVRTTQSQPHCQRVQIKHRPTRGLLKHCNAIQDVDTRKENCYNYYPEIFIRGHVALFYLMLTLRVTIGRRIGLYKFCGDIGRGNFSKVKLAVHQLTRDKVAIKVVDRAGLDAKALRMLSSEIATLECVHHPNILRLFEVIETLGRVYLVTEWIRGGELYNHIIQGGPLREIHAAPLFKQLLLAVKHMHSLGFVHRDIKAENVLLLSEDRLKLADFGFSTQLMYGANQKLDTFCGSPPYAAPELFSDDHYIGAPVDVWALGILLYFMVVGNMPFRAPTIPGLKAAILKGDYLLPGQLSLPCIRLIQRILIHTSIRRPTIDDMLNSQFITQPKLSAELMQHEINLRTKPVKRSAFWVRSKSRRLRKQYSLRDRYMEVINKPPINMNTKRNDGFFVDNFLQPIELSKELPSDSIKDTSRSETPKRNFLCGTLKKKVGPMETEKEKQISNGTLNGKSQWNTVIAADCPLFKNYDNETGNFIMLPTDSNDDHVILSPLEKEARQILQDLGISSEMLKLALPNAPRSDIIGAYRIVINRLQKQSWLARKHVEMALQEMPKADRKIERNCCIL</sequence>
<evidence type="ECO:0000256" key="8">
    <source>
        <dbReference type="ARBA" id="ARBA00048679"/>
    </source>
</evidence>
<dbReference type="STRING" id="37001.A0A1A9WW82"/>
<dbReference type="GO" id="GO:0035556">
    <property type="term" value="P:intracellular signal transduction"/>
    <property type="evidence" value="ECO:0007669"/>
    <property type="project" value="TreeGrafter"/>
</dbReference>
<dbReference type="EnsemblMetazoa" id="GBRI034743-RA">
    <property type="protein sequence ID" value="GBRI034743-PA"/>
    <property type="gene ID" value="GBRI034743"/>
</dbReference>
<evidence type="ECO:0000256" key="2">
    <source>
        <dbReference type="ARBA" id="ARBA00022527"/>
    </source>
</evidence>
<dbReference type="PANTHER" id="PTHR24346:SF49">
    <property type="entry name" value="NIM1 SERINE_THREONINE PROTEIN KINASE"/>
    <property type="match status" value="1"/>
</dbReference>
<dbReference type="InterPro" id="IPR008271">
    <property type="entry name" value="Ser/Thr_kinase_AS"/>
</dbReference>
<dbReference type="PROSITE" id="PS00107">
    <property type="entry name" value="PROTEIN_KINASE_ATP"/>
    <property type="match status" value="1"/>
</dbReference>
<comment type="catalytic activity">
    <reaction evidence="8">
        <text>L-seryl-[protein] + ATP = O-phospho-L-seryl-[protein] + ADP + H(+)</text>
        <dbReference type="Rhea" id="RHEA:17989"/>
        <dbReference type="Rhea" id="RHEA-COMP:9863"/>
        <dbReference type="Rhea" id="RHEA-COMP:11604"/>
        <dbReference type="ChEBI" id="CHEBI:15378"/>
        <dbReference type="ChEBI" id="CHEBI:29999"/>
        <dbReference type="ChEBI" id="CHEBI:30616"/>
        <dbReference type="ChEBI" id="CHEBI:83421"/>
        <dbReference type="ChEBI" id="CHEBI:456216"/>
        <dbReference type="EC" id="2.7.11.1"/>
    </reaction>
</comment>
<dbReference type="VEuPathDB" id="VectorBase:GBRI034743"/>
<dbReference type="Gene3D" id="1.10.510.10">
    <property type="entry name" value="Transferase(Phosphotransferase) domain 1"/>
    <property type="match status" value="1"/>
</dbReference>
<dbReference type="GO" id="GO:0000226">
    <property type="term" value="P:microtubule cytoskeleton organization"/>
    <property type="evidence" value="ECO:0007669"/>
    <property type="project" value="TreeGrafter"/>
</dbReference>
<dbReference type="Proteomes" id="UP000091820">
    <property type="component" value="Unassembled WGS sequence"/>
</dbReference>
<dbReference type="InterPro" id="IPR000719">
    <property type="entry name" value="Prot_kinase_dom"/>
</dbReference>
<dbReference type="SMART" id="SM00220">
    <property type="entry name" value="S_TKc"/>
    <property type="match status" value="1"/>
</dbReference>
<name>A0A1A9WW82_9MUSC</name>
<keyword evidence="3" id="KW-0808">Transferase</keyword>
<dbReference type="FunFam" id="3.30.200.20:FF:000003">
    <property type="entry name" value="Non-specific serine/threonine protein kinase"/>
    <property type="match status" value="1"/>
</dbReference>
<dbReference type="GO" id="GO:0050321">
    <property type="term" value="F:tau-protein kinase activity"/>
    <property type="evidence" value="ECO:0007669"/>
    <property type="project" value="TreeGrafter"/>
</dbReference>
<evidence type="ECO:0000256" key="5">
    <source>
        <dbReference type="ARBA" id="ARBA00022777"/>
    </source>
</evidence>
<evidence type="ECO:0000256" key="4">
    <source>
        <dbReference type="ARBA" id="ARBA00022741"/>
    </source>
</evidence>
<dbReference type="SUPFAM" id="SSF56112">
    <property type="entry name" value="Protein kinase-like (PK-like)"/>
    <property type="match status" value="1"/>
</dbReference>
<proteinExistence type="predicted"/>
<keyword evidence="6 9" id="KW-0067">ATP-binding</keyword>
<dbReference type="GO" id="GO:0005737">
    <property type="term" value="C:cytoplasm"/>
    <property type="evidence" value="ECO:0007669"/>
    <property type="project" value="TreeGrafter"/>
</dbReference>
<keyword evidence="12" id="KW-1185">Reference proteome</keyword>
<accession>A0A1A9WW82</accession>
<feature type="binding site" evidence="9">
    <location>
        <position position="126"/>
    </location>
    <ligand>
        <name>ATP</name>
        <dbReference type="ChEBI" id="CHEBI:30616"/>
    </ligand>
</feature>
<evidence type="ECO:0000259" key="10">
    <source>
        <dbReference type="PROSITE" id="PS50011"/>
    </source>
</evidence>
<evidence type="ECO:0000313" key="12">
    <source>
        <dbReference type="Proteomes" id="UP000091820"/>
    </source>
</evidence>
<organism evidence="11 12">
    <name type="scientific">Glossina brevipalpis</name>
    <dbReference type="NCBI Taxonomy" id="37001"/>
    <lineage>
        <taxon>Eukaryota</taxon>
        <taxon>Metazoa</taxon>
        <taxon>Ecdysozoa</taxon>
        <taxon>Arthropoda</taxon>
        <taxon>Hexapoda</taxon>
        <taxon>Insecta</taxon>
        <taxon>Pterygota</taxon>
        <taxon>Neoptera</taxon>
        <taxon>Endopterygota</taxon>
        <taxon>Diptera</taxon>
        <taxon>Brachycera</taxon>
        <taxon>Muscomorpha</taxon>
        <taxon>Hippoboscoidea</taxon>
        <taxon>Glossinidae</taxon>
        <taxon>Glossina</taxon>
    </lineage>
</organism>
<evidence type="ECO:0000256" key="7">
    <source>
        <dbReference type="ARBA" id="ARBA00047899"/>
    </source>
</evidence>
<comment type="catalytic activity">
    <reaction evidence="7">
        <text>L-threonyl-[protein] + ATP = O-phospho-L-threonyl-[protein] + ADP + H(+)</text>
        <dbReference type="Rhea" id="RHEA:46608"/>
        <dbReference type="Rhea" id="RHEA-COMP:11060"/>
        <dbReference type="Rhea" id="RHEA-COMP:11605"/>
        <dbReference type="ChEBI" id="CHEBI:15378"/>
        <dbReference type="ChEBI" id="CHEBI:30013"/>
        <dbReference type="ChEBI" id="CHEBI:30616"/>
        <dbReference type="ChEBI" id="CHEBI:61977"/>
        <dbReference type="ChEBI" id="CHEBI:456216"/>
        <dbReference type="EC" id="2.7.11.1"/>
    </reaction>
</comment>
<dbReference type="PROSITE" id="PS00108">
    <property type="entry name" value="PROTEIN_KINASE_ST"/>
    <property type="match status" value="1"/>
</dbReference>
<evidence type="ECO:0000256" key="1">
    <source>
        <dbReference type="ARBA" id="ARBA00012513"/>
    </source>
</evidence>
<dbReference type="PANTHER" id="PTHR24346">
    <property type="entry name" value="MAP/MICROTUBULE AFFINITY-REGULATING KINASE"/>
    <property type="match status" value="1"/>
</dbReference>
<dbReference type="FunFam" id="1.10.510.10:FF:001085">
    <property type="entry name" value="Serine/threonine-protein kinase NIM1"/>
    <property type="match status" value="1"/>
</dbReference>
<reference evidence="11" key="2">
    <citation type="submission" date="2020-05" db="UniProtKB">
        <authorList>
            <consortium name="EnsemblMetazoa"/>
        </authorList>
    </citation>
    <scope>IDENTIFICATION</scope>
    <source>
        <strain evidence="11">IAEA</strain>
    </source>
</reference>
<dbReference type="GO" id="GO:0005524">
    <property type="term" value="F:ATP binding"/>
    <property type="evidence" value="ECO:0007669"/>
    <property type="project" value="UniProtKB-UniRule"/>
</dbReference>
<dbReference type="InterPro" id="IPR011009">
    <property type="entry name" value="Kinase-like_dom_sf"/>
</dbReference>
<evidence type="ECO:0000256" key="3">
    <source>
        <dbReference type="ARBA" id="ARBA00022679"/>
    </source>
</evidence>
<keyword evidence="5" id="KW-0418">Kinase</keyword>
<dbReference type="EC" id="2.7.11.1" evidence="1"/>
<reference evidence="12" key="1">
    <citation type="submission" date="2014-03" db="EMBL/GenBank/DDBJ databases">
        <authorList>
            <person name="Aksoy S."/>
            <person name="Warren W."/>
            <person name="Wilson R.K."/>
        </authorList>
    </citation>
    <scope>NUCLEOTIDE SEQUENCE [LARGE SCALE GENOMIC DNA]</scope>
    <source>
        <strain evidence="12">IAEA</strain>
    </source>
</reference>
<evidence type="ECO:0000313" key="11">
    <source>
        <dbReference type="EnsemblMetazoa" id="GBRI034743-PA"/>
    </source>
</evidence>
<evidence type="ECO:0000256" key="9">
    <source>
        <dbReference type="PROSITE-ProRule" id="PRU10141"/>
    </source>
</evidence>
<dbReference type="AlphaFoldDB" id="A0A1A9WW82"/>
<dbReference type="Pfam" id="PF00069">
    <property type="entry name" value="Pkinase"/>
    <property type="match status" value="1"/>
</dbReference>